<dbReference type="Gene3D" id="2.40.10.120">
    <property type="match status" value="1"/>
</dbReference>
<dbReference type="InterPro" id="IPR001940">
    <property type="entry name" value="Peptidase_S1C"/>
</dbReference>
<dbReference type="PANTHER" id="PTHR22939">
    <property type="entry name" value="SERINE PROTEASE FAMILY S1C HTRA-RELATED"/>
    <property type="match status" value="1"/>
</dbReference>
<gene>
    <name evidence="1" type="ORF">Pa4123_25560</name>
</gene>
<dbReference type="Pfam" id="PF13365">
    <property type="entry name" value="Trypsin_2"/>
    <property type="match status" value="1"/>
</dbReference>
<keyword evidence="2" id="KW-1185">Reference proteome</keyword>
<dbReference type="InterPro" id="IPR009003">
    <property type="entry name" value="Peptidase_S1_PA"/>
</dbReference>
<sequence length="268" mass="27013">MPAPVRRSTLGPILGSLAVLLCVVLGVVAVVQARQIASLRDDVKEARADARSAQASGDQRLDSLEGQVAQLGEQAGQQFNPQVIAAAVLPSVFKVSADNVTGTAFAVGSPSGGSTKFLTAYHVIDAVWKRGSTSVTLERDGQTYPGTVTDVDQATDIALISAPFDFTGLATAKKPAEPGQQVVVVGAPLGLSDSVTAGVVSAVRPTGSGVGLGPHIQFDASINPGNSGGPVVNTAKEVVGIATAKANNAEGIGLATPIATACTTFNLC</sequence>
<reference evidence="1" key="1">
    <citation type="submission" date="2022-12" db="EMBL/GenBank/DDBJ databases">
        <title>New Phytohabitans aurantiacus sp. RD004123 nov., an actinomycete isolated from soil.</title>
        <authorList>
            <person name="Triningsih D.W."/>
            <person name="Harunari E."/>
            <person name="Igarashi Y."/>
        </authorList>
    </citation>
    <scope>NUCLEOTIDE SEQUENCE</scope>
    <source>
        <strain evidence="1">RD004123</strain>
    </source>
</reference>
<name>A0ABQ5QUF4_9ACTN</name>
<evidence type="ECO:0008006" key="3">
    <source>
        <dbReference type="Google" id="ProtNLM"/>
    </source>
</evidence>
<dbReference type="PRINTS" id="PR00834">
    <property type="entry name" value="PROTEASES2C"/>
</dbReference>
<dbReference type="EMBL" id="BSDI01000009">
    <property type="protein sequence ID" value="GLH97281.1"/>
    <property type="molecule type" value="Genomic_DNA"/>
</dbReference>
<dbReference type="PANTHER" id="PTHR22939:SF129">
    <property type="entry name" value="SERINE PROTEASE HTRA2, MITOCHONDRIAL"/>
    <property type="match status" value="1"/>
</dbReference>
<organism evidence="1 2">
    <name type="scientific">Phytohabitans aurantiacus</name>
    <dbReference type="NCBI Taxonomy" id="3016789"/>
    <lineage>
        <taxon>Bacteria</taxon>
        <taxon>Bacillati</taxon>
        <taxon>Actinomycetota</taxon>
        <taxon>Actinomycetes</taxon>
        <taxon>Micromonosporales</taxon>
        <taxon>Micromonosporaceae</taxon>
    </lineage>
</organism>
<dbReference type="Proteomes" id="UP001144280">
    <property type="component" value="Unassembled WGS sequence"/>
</dbReference>
<accession>A0ABQ5QUF4</accession>
<dbReference type="SUPFAM" id="SSF50494">
    <property type="entry name" value="Trypsin-like serine proteases"/>
    <property type="match status" value="1"/>
</dbReference>
<proteinExistence type="predicted"/>
<evidence type="ECO:0000313" key="2">
    <source>
        <dbReference type="Proteomes" id="UP001144280"/>
    </source>
</evidence>
<comment type="caution">
    <text evidence="1">The sequence shown here is derived from an EMBL/GenBank/DDBJ whole genome shotgun (WGS) entry which is preliminary data.</text>
</comment>
<protein>
    <recommendedName>
        <fullName evidence="3">Serine protease</fullName>
    </recommendedName>
</protein>
<dbReference type="RefSeq" id="WP_281894984.1">
    <property type="nucleotide sequence ID" value="NZ_BSDI01000009.1"/>
</dbReference>
<evidence type="ECO:0000313" key="1">
    <source>
        <dbReference type="EMBL" id="GLH97281.1"/>
    </source>
</evidence>